<sequence>MTDIKKLVRDEYGHIAERAASPASGCSCCSCNSDIAAESSLQAGYTEEEINSVPEGANLGLGCGNPLALAEIKEGETVLDLGSGGGFDCFLASPRVGAKGKVIGVDMTPQMLSIAKRNAFQGGYTNVEFIQGEIENLPLESDSIDLIISNCVINLSPDKPAVFKEALRVLKPGGRIVISDIVLEGELPDKVRKSAAAYISCIAGAEQFDDYLDIINEAGFVDITLLSKETYGADSCCNDDEGCGCSCGCSGESCQSGEDTETNALDGLISNLRLRAYKPL</sequence>
<evidence type="ECO:0000256" key="1">
    <source>
        <dbReference type="ARBA" id="ARBA00022679"/>
    </source>
</evidence>
<dbReference type="EC" id="2.1.1.137" evidence="4"/>
<dbReference type="RefSeq" id="WP_058292462.1">
    <property type="nucleotide sequence ID" value="NZ_JGYD01000018.1"/>
</dbReference>
<evidence type="ECO:0000256" key="3">
    <source>
        <dbReference type="ARBA" id="ARBA00034487"/>
    </source>
</evidence>
<dbReference type="PATRIC" id="fig|61435.5.peg.918"/>
<dbReference type="EMBL" id="JGYD01000018">
    <property type="protein sequence ID" value="KSV17939.1"/>
    <property type="molecule type" value="Genomic_DNA"/>
</dbReference>
<comment type="caution">
    <text evidence="10">The sequence shown here is derived from an EMBL/GenBank/DDBJ whole genome shotgun (WGS) entry which is preliminary data.</text>
</comment>
<name>A0A0V8M2E3_9CHLR</name>
<keyword evidence="1 10" id="KW-0808">Transferase</keyword>
<evidence type="ECO:0000256" key="2">
    <source>
        <dbReference type="ARBA" id="ARBA00022691"/>
    </source>
</evidence>
<dbReference type="InterPro" id="IPR026669">
    <property type="entry name" value="Arsenite_MeTrfase-like"/>
</dbReference>
<comment type="catalytic activity">
    <reaction evidence="8">
        <text>arsenic triglutathione + 3 [thioredoxin]-dithiol + 3 S-adenosyl-L-methionine = trimethylarsine + 3 [thioredoxin]-disulfide + 3 glutathione + 3 S-adenosyl-L-homocysteine + 3 H(+)</text>
        <dbReference type="Rhea" id="RHEA:69432"/>
        <dbReference type="Rhea" id="RHEA-COMP:10698"/>
        <dbReference type="Rhea" id="RHEA-COMP:10700"/>
        <dbReference type="ChEBI" id="CHEBI:15378"/>
        <dbReference type="ChEBI" id="CHEBI:27130"/>
        <dbReference type="ChEBI" id="CHEBI:29950"/>
        <dbReference type="ChEBI" id="CHEBI:50058"/>
        <dbReference type="ChEBI" id="CHEBI:57856"/>
        <dbReference type="ChEBI" id="CHEBI:57925"/>
        <dbReference type="ChEBI" id="CHEBI:59789"/>
        <dbReference type="ChEBI" id="CHEBI:183640"/>
        <dbReference type="EC" id="2.1.1.137"/>
    </reaction>
</comment>
<protein>
    <recommendedName>
        <fullName evidence="5">Arsenite methyltransferase</fullName>
        <ecNumber evidence="4">2.1.1.137</ecNumber>
    </recommendedName>
</protein>
<dbReference type="Gene3D" id="3.40.50.150">
    <property type="entry name" value="Vaccinia Virus protein VP39"/>
    <property type="match status" value="1"/>
</dbReference>
<evidence type="ECO:0000313" key="11">
    <source>
        <dbReference type="Proteomes" id="UP000053577"/>
    </source>
</evidence>
<dbReference type="SUPFAM" id="SSF53335">
    <property type="entry name" value="S-adenosyl-L-methionine-dependent methyltransferases"/>
    <property type="match status" value="1"/>
</dbReference>
<evidence type="ECO:0000256" key="7">
    <source>
        <dbReference type="ARBA" id="ARBA00047943"/>
    </source>
</evidence>
<dbReference type="InterPro" id="IPR029063">
    <property type="entry name" value="SAM-dependent_MTases_sf"/>
</dbReference>
<evidence type="ECO:0000256" key="4">
    <source>
        <dbReference type="ARBA" id="ARBA00034521"/>
    </source>
</evidence>
<dbReference type="AlphaFoldDB" id="A0A0V8M2E3"/>
<dbReference type="Proteomes" id="UP000053577">
    <property type="component" value="Unassembled WGS sequence"/>
</dbReference>
<keyword evidence="10" id="KW-0489">Methyltransferase</keyword>
<evidence type="ECO:0000313" key="10">
    <source>
        <dbReference type="EMBL" id="KSV17939.1"/>
    </source>
</evidence>
<reference evidence="10 11" key="1">
    <citation type="journal article" date="2015" name="Sci. Rep.">
        <title>A comparative genomics and reductive dehalogenase gene transcription study of two chloroethene-respiring bacteria, Dehalococcoides mccartyi strains MB and 11a.</title>
        <authorList>
            <person name="Low A."/>
            <person name="Shen Z."/>
            <person name="Cheng D."/>
            <person name="Rogers M.J."/>
            <person name="Lee P.K."/>
            <person name="He J."/>
        </authorList>
    </citation>
    <scope>NUCLEOTIDE SEQUENCE [LARGE SCALE GENOMIC DNA]</scope>
    <source>
        <strain evidence="10 11">MB</strain>
    </source>
</reference>
<dbReference type="OrthoDB" id="9772751at2"/>
<dbReference type="Pfam" id="PF13847">
    <property type="entry name" value="Methyltransf_31"/>
    <property type="match status" value="1"/>
</dbReference>
<comment type="catalytic activity">
    <reaction evidence="7">
        <text>arsenic triglutathione + 2 [thioredoxin]-dithiol + 2 S-adenosyl-L-methionine + H2O = dimethylarsinous acid + 2 [thioredoxin]-disulfide + 3 glutathione + 2 S-adenosyl-L-homocysteine + 2 H(+)</text>
        <dbReference type="Rhea" id="RHEA:69464"/>
        <dbReference type="Rhea" id="RHEA-COMP:10698"/>
        <dbReference type="Rhea" id="RHEA-COMP:10700"/>
        <dbReference type="ChEBI" id="CHEBI:15377"/>
        <dbReference type="ChEBI" id="CHEBI:15378"/>
        <dbReference type="ChEBI" id="CHEBI:23808"/>
        <dbReference type="ChEBI" id="CHEBI:29950"/>
        <dbReference type="ChEBI" id="CHEBI:50058"/>
        <dbReference type="ChEBI" id="CHEBI:57856"/>
        <dbReference type="ChEBI" id="CHEBI:57925"/>
        <dbReference type="ChEBI" id="CHEBI:59789"/>
        <dbReference type="ChEBI" id="CHEBI:183640"/>
        <dbReference type="EC" id="2.1.1.137"/>
    </reaction>
</comment>
<organism evidence="10 11">
    <name type="scientific">Dehalococcoides mccartyi</name>
    <dbReference type="NCBI Taxonomy" id="61435"/>
    <lineage>
        <taxon>Bacteria</taxon>
        <taxon>Bacillati</taxon>
        <taxon>Chloroflexota</taxon>
        <taxon>Dehalococcoidia</taxon>
        <taxon>Dehalococcoidales</taxon>
        <taxon>Dehalococcoidaceae</taxon>
        <taxon>Dehalococcoides</taxon>
    </lineage>
</organism>
<proteinExistence type="inferred from homology"/>
<dbReference type="GO" id="GO:0030791">
    <property type="term" value="F:arsenite methyltransferase activity"/>
    <property type="evidence" value="ECO:0007669"/>
    <property type="project" value="UniProtKB-EC"/>
</dbReference>
<dbReference type="NCBIfam" id="NF008823">
    <property type="entry name" value="PRK11873.1"/>
    <property type="match status" value="1"/>
</dbReference>
<feature type="domain" description="Methyltransferase" evidence="9">
    <location>
        <begin position="72"/>
        <end position="219"/>
    </location>
</feature>
<evidence type="ECO:0000259" key="9">
    <source>
        <dbReference type="Pfam" id="PF13847"/>
    </source>
</evidence>
<accession>A0A0V8M2E3</accession>
<comment type="catalytic activity">
    <reaction evidence="6">
        <text>arsenic triglutathione + [thioredoxin]-dithiol + S-adenosyl-L-methionine + 2 H2O = methylarsonous acid + [thioredoxin]-disulfide + 3 glutathione + S-adenosyl-L-homocysteine + H(+)</text>
        <dbReference type="Rhea" id="RHEA:69460"/>
        <dbReference type="Rhea" id="RHEA-COMP:10698"/>
        <dbReference type="Rhea" id="RHEA-COMP:10700"/>
        <dbReference type="ChEBI" id="CHEBI:15377"/>
        <dbReference type="ChEBI" id="CHEBI:15378"/>
        <dbReference type="ChEBI" id="CHEBI:17826"/>
        <dbReference type="ChEBI" id="CHEBI:29950"/>
        <dbReference type="ChEBI" id="CHEBI:50058"/>
        <dbReference type="ChEBI" id="CHEBI:57856"/>
        <dbReference type="ChEBI" id="CHEBI:57925"/>
        <dbReference type="ChEBI" id="CHEBI:59789"/>
        <dbReference type="ChEBI" id="CHEBI:183640"/>
        <dbReference type="EC" id="2.1.1.137"/>
    </reaction>
</comment>
<dbReference type="PANTHER" id="PTHR43675:SF8">
    <property type="entry name" value="ARSENITE METHYLTRANSFERASE"/>
    <property type="match status" value="1"/>
</dbReference>
<evidence type="ECO:0000256" key="8">
    <source>
        <dbReference type="ARBA" id="ARBA00048428"/>
    </source>
</evidence>
<dbReference type="InterPro" id="IPR025714">
    <property type="entry name" value="Methyltranfer_dom"/>
</dbReference>
<dbReference type="PANTHER" id="PTHR43675">
    <property type="entry name" value="ARSENITE METHYLTRANSFERASE"/>
    <property type="match status" value="1"/>
</dbReference>
<evidence type="ECO:0000256" key="6">
    <source>
        <dbReference type="ARBA" id="ARBA00047941"/>
    </source>
</evidence>
<dbReference type="GO" id="GO:0032259">
    <property type="term" value="P:methylation"/>
    <property type="evidence" value="ECO:0007669"/>
    <property type="project" value="UniProtKB-KW"/>
</dbReference>
<dbReference type="CDD" id="cd02440">
    <property type="entry name" value="AdoMet_MTases"/>
    <property type="match status" value="1"/>
</dbReference>
<keyword evidence="2" id="KW-0949">S-adenosyl-L-methionine</keyword>
<evidence type="ECO:0000256" key="5">
    <source>
        <dbReference type="ARBA" id="ARBA00034545"/>
    </source>
</evidence>
<gene>
    <name evidence="10" type="ORF">DA01_04660</name>
</gene>
<comment type="similarity">
    <text evidence="3">Belongs to the methyltransferase superfamily. Arsenite methyltransferase family.</text>
</comment>